<dbReference type="Proteomes" id="UP000237684">
    <property type="component" value="Unassembled WGS sequence"/>
</dbReference>
<comment type="caution">
    <text evidence="16">The sequence shown here is derived from an EMBL/GenBank/DDBJ whole genome shotgun (WGS) entry which is preliminary data.</text>
</comment>
<comment type="subunit">
    <text evidence="12">Homotetramer; dimer of dimers.</text>
</comment>
<evidence type="ECO:0000256" key="13">
    <source>
        <dbReference type="PIRNR" id="PIRNR001365"/>
    </source>
</evidence>
<evidence type="ECO:0000256" key="6">
    <source>
        <dbReference type="ARBA" id="ARBA00022605"/>
    </source>
</evidence>
<dbReference type="PANTHER" id="PTHR12128:SF66">
    <property type="entry name" value="4-HYDROXY-2-OXOGLUTARATE ALDOLASE, MITOCHONDRIAL"/>
    <property type="match status" value="1"/>
</dbReference>
<feature type="binding site" evidence="12 15">
    <location>
        <position position="209"/>
    </location>
    <ligand>
        <name>pyruvate</name>
        <dbReference type="ChEBI" id="CHEBI:15361"/>
    </ligand>
</feature>
<evidence type="ECO:0000256" key="8">
    <source>
        <dbReference type="ARBA" id="ARBA00023154"/>
    </source>
</evidence>
<dbReference type="SUPFAM" id="SSF51569">
    <property type="entry name" value="Aldolase"/>
    <property type="match status" value="1"/>
</dbReference>
<evidence type="ECO:0000256" key="2">
    <source>
        <dbReference type="ARBA" id="ARBA00005120"/>
    </source>
</evidence>
<dbReference type="PRINTS" id="PR00146">
    <property type="entry name" value="DHPICSNTHASE"/>
</dbReference>
<dbReference type="NCBIfam" id="TIGR00674">
    <property type="entry name" value="dapA"/>
    <property type="match status" value="1"/>
</dbReference>
<evidence type="ECO:0000256" key="10">
    <source>
        <dbReference type="ARBA" id="ARBA00023270"/>
    </source>
</evidence>
<dbReference type="InterPro" id="IPR013785">
    <property type="entry name" value="Aldolase_TIM"/>
</dbReference>
<evidence type="ECO:0000256" key="3">
    <source>
        <dbReference type="ARBA" id="ARBA00007592"/>
    </source>
</evidence>
<dbReference type="GO" id="GO:0009089">
    <property type="term" value="P:lysine biosynthetic process via diaminopimelate"/>
    <property type="evidence" value="ECO:0007669"/>
    <property type="project" value="UniProtKB-UniRule"/>
</dbReference>
<sequence>MSIPPIAPFGPLLTAMVTPFHPDGKVNFERAEELALRLLESGSSGLIVSGTTGESPTLTPDEKLELYRRVKIVAKDAPVIANTGDNETAFSVEFSKMAVQTGVNGLLLVVPYYNKPSQEGLFRHFKTIAESVELPCLLYNVPGRTGRNMTAQTHARLSLVENIIGTKEASGDLVQIGHIRAQTDENFAIYSGDDAATLPMLPLGCCGCISVVSHIAGKPFRAMMDAFWSGDMKTARDLHLRLLPVIEALFPANGASPAPVKTALALQGFPCGGLRLPLVESDADEIETMKRVLATAGLL</sequence>
<dbReference type="AlphaFoldDB" id="A0A2S8SSW1"/>
<evidence type="ECO:0000256" key="4">
    <source>
        <dbReference type="ARBA" id="ARBA00012086"/>
    </source>
</evidence>
<dbReference type="Gene3D" id="3.20.20.70">
    <property type="entry name" value="Aldolase class I"/>
    <property type="match status" value="1"/>
</dbReference>
<evidence type="ECO:0000256" key="15">
    <source>
        <dbReference type="PIRSR" id="PIRSR001365-2"/>
    </source>
</evidence>
<dbReference type="InterPro" id="IPR002220">
    <property type="entry name" value="DapA-like"/>
</dbReference>
<feature type="active site" description="Schiff-base intermediate with substrate" evidence="12 14">
    <location>
        <position position="167"/>
    </location>
</feature>
<dbReference type="GO" id="GO:0005829">
    <property type="term" value="C:cytosol"/>
    <property type="evidence" value="ECO:0007669"/>
    <property type="project" value="TreeGrafter"/>
</dbReference>
<dbReference type="EMBL" id="NIGF01000008">
    <property type="protein sequence ID" value="PQV63829.1"/>
    <property type="molecule type" value="Genomic_DNA"/>
</dbReference>
<comment type="similarity">
    <text evidence="3 12 13">Belongs to the DapA family.</text>
</comment>
<accession>A0A2S8SSW1</accession>
<evidence type="ECO:0000313" key="17">
    <source>
        <dbReference type="Proteomes" id="UP000237684"/>
    </source>
</evidence>
<proteinExistence type="inferred from homology"/>
<dbReference type="PROSITE" id="PS00665">
    <property type="entry name" value="DHDPS_1"/>
    <property type="match status" value="1"/>
</dbReference>
<dbReference type="Pfam" id="PF00701">
    <property type="entry name" value="DHDPS"/>
    <property type="match status" value="1"/>
</dbReference>
<keyword evidence="6 12" id="KW-0028">Amino-acid biosynthesis</keyword>
<evidence type="ECO:0000256" key="14">
    <source>
        <dbReference type="PIRSR" id="PIRSR001365-1"/>
    </source>
</evidence>
<keyword evidence="9 12" id="KW-0456">Lyase</keyword>
<evidence type="ECO:0000256" key="11">
    <source>
        <dbReference type="ARBA" id="ARBA00047836"/>
    </source>
</evidence>
<dbReference type="InterPro" id="IPR005263">
    <property type="entry name" value="DapA"/>
</dbReference>
<dbReference type="SMART" id="SM01130">
    <property type="entry name" value="DHDPS"/>
    <property type="match status" value="1"/>
</dbReference>
<keyword evidence="7 12" id="KW-0220">Diaminopimelate biosynthesis</keyword>
<feature type="site" description="Part of a proton relay during catalysis" evidence="12">
    <location>
        <position position="51"/>
    </location>
</feature>
<keyword evidence="5 12" id="KW-0963">Cytoplasm</keyword>
<evidence type="ECO:0000256" key="9">
    <source>
        <dbReference type="ARBA" id="ARBA00023239"/>
    </source>
</evidence>
<name>A0A2S8SSW1_9BACT</name>
<comment type="function">
    <text evidence="1 12">Catalyzes the condensation of (S)-aspartate-beta-semialdehyde [(S)-ASA] and pyruvate to 4-hydroxy-tetrahydrodipicolinate (HTPA).</text>
</comment>
<evidence type="ECO:0000256" key="5">
    <source>
        <dbReference type="ARBA" id="ARBA00022490"/>
    </source>
</evidence>
<dbReference type="PIRSF" id="PIRSF001365">
    <property type="entry name" value="DHDPS"/>
    <property type="match status" value="1"/>
</dbReference>
<reference evidence="16 17" key="1">
    <citation type="journal article" date="2018" name="Syst. Appl. Microbiol.">
        <title>Abditibacterium utsteinense sp. nov., the first cultivated member of candidate phylum FBP, isolated from ice-free Antarctic soil samples.</title>
        <authorList>
            <person name="Tahon G."/>
            <person name="Tytgat B."/>
            <person name="Lebbe L."/>
            <person name="Carlier A."/>
            <person name="Willems A."/>
        </authorList>
    </citation>
    <scope>NUCLEOTIDE SEQUENCE [LARGE SCALE GENOMIC DNA]</scope>
    <source>
        <strain evidence="16 17">LMG 29911</strain>
    </source>
</reference>
<dbReference type="InterPro" id="IPR020624">
    <property type="entry name" value="Schiff_base-form_aldolases_CS"/>
</dbReference>
<keyword evidence="8 12" id="KW-0457">Lysine biosynthesis</keyword>
<feature type="active site" description="Proton donor/acceptor" evidence="12 14">
    <location>
        <position position="139"/>
    </location>
</feature>
<dbReference type="EC" id="4.3.3.7" evidence="4 12"/>
<dbReference type="GO" id="GO:0019877">
    <property type="term" value="P:diaminopimelate biosynthetic process"/>
    <property type="evidence" value="ECO:0007669"/>
    <property type="project" value="UniProtKB-UniRule"/>
</dbReference>
<dbReference type="OrthoDB" id="9782828at2"/>
<dbReference type="CDD" id="cd00950">
    <property type="entry name" value="DHDPS"/>
    <property type="match status" value="1"/>
</dbReference>
<gene>
    <name evidence="12" type="primary">dapA</name>
    <name evidence="16" type="ORF">B1R32_10833</name>
</gene>
<evidence type="ECO:0000313" key="16">
    <source>
        <dbReference type="EMBL" id="PQV63829.1"/>
    </source>
</evidence>
<comment type="pathway">
    <text evidence="2 12">Amino-acid biosynthesis; L-lysine biosynthesis via DAP pathway; (S)-tetrahydrodipicolinate from L-aspartate: step 3/4.</text>
</comment>
<comment type="caution">
    <text evidence="12">Was originally thought to be a dihydrodipicolinate synthase (DHDPS), catalyzing the condensation of (S)-aspartate-beta-semialdehyde [(S)-ASA] and pyruvate to dihydrodipicolinate (DHDP). However, it was shown in E.coli that the product of the enzymatic reaction is not dihydrodipicolinate but in fact (4S)-4-hydroxy-2,3,4,5-tetrahydro-(2S)-dipicolinic acid (HTPA), and that the consecutive dehydration reaction leading to DHDP is not spontaneous but catalyzed by DapB.</text>
</comment>
<dbReference type="PANTHER" id="PTHR12128">
    <property type="entry name" value="DIHYDRODIPICOLINATE SYNTHASE"/>
    <property type="match status" value="1"/>
</dbReference>
<keyword evidence="10 12" id="KW-0704">Schiff base</keyword>
<dbReference type="FunCoup" id="A0A2S8SSW1">
    <property type="interactions" value="288"/>
</dbReference>
<keyword evidence="17" id="KW-1185">Reference proteome</keyword>
<dbReference type="GO" id="GO:0008840">
    <property type="term" value="F:4-hydroxy-tetrahydrodipicolinate synthase activity"/>
    <property type="evidence" value="ECO:0007669"/>
    <property type="project" value="UniProtKB-UniRule"/>
</dbReference>
<comment type="catalytic activity">
    <reaction evidence="11 12">
        <text>L-aspartate 4-semialdehyde + pyruvate = (2S,4S)-4-hydroxy-2,3,4,5-tetrahydrodipicolinate + H2O + H(+)</text>
        <dbReference type="Rhea" id="RHEA:34171"/>
        <dbReference type="ChEBI" id="CHEBI:15361"/>
        <dbReference type="ChEBI" id="CHEBI:15377"/>
        <dbReference type="ChEBI" id="CHEBI:15378"/>
        <dbReference type="ChEBI" id="CHEBI:67139"/>
        <dbReference type="ChEBI" id="CHEBI:537519"/>
        <dbReference type="EC" id="4.3.3.7"/>
    </reaction>
</comment>
<feature type="binding site" evidence="12 15">
    <location>
        <position position="52"/>
    </location>
    <ligand>
        <name>pyruvate</name>
        <dbReference type="ChEBI" id="CHEBI:15361"/>
    </ligand>
</feature>
<protein>
    <recommendedName>
        <fullName evidence="4 12">4-hydroxy-tetrahydrodipicolinate synthase</fullName>
        <shortName evidence="12">HTPA synthase</shortName>
        <ecNumber evidence="4 12">4.3.3.7</ecNumber>
    </recommendedName>
</protein>
<dbReference type="RefSeq" id="WP_105483672.1">
    <property type="nucleotide sequence ID" value="NZ_NIGF01000008.1"/>
</dbReference>
<dbReference type="InParanoid" id="A0A2S8SSW1"/>
<organism evidence="16 17">
    <name type="scientific">Abditibacterium utsteinense</name>
    <dbReference type="NCBI Taxonomy" id="1960156"/>
    <lineage>
        <taxon>Bacteria</taxon>
        <taxon>Pseudomonadati</taxon>
        <taxon>Abditibacteriota</taxon>
        <taxon>Abditibacteriia</taxon>
        <taxon>Abditibacteriales</taxon>
        <taxon>Abditibacteriaceae</taxon>
        <taxon>Abditibacterium</taxon>
    </lineage>
</organism>
<evidence type="ECO:0000256" key="7">
    <source>
        <dbReference type="ARBA" id="ARBA00022915"/>
    </source>
</evidence>
<evidence type="ECO:0000256" key="1">
    <source>
        <dbReference type="ARBA" id="ARBA00003294"/>
    </source>
</evidence>
<dbReference type="HAMAP" id="MF_00418">
    <property type="entry name" value="DapA"/>
    <property type="match status" value="1"/>
</dbReference>
<comment type="subcellular location">
    <subcellularLocation>
        <location evidence="12">Cytoplasm</location>
    </subcellularLocation>
</comment>
<feature type="site" description="Part of a proton relay during catalysis" evidence="12">
    <location>
        <position position="113"/>
    </location>
</feature>
<dbReference type="UniPathway" id="UPA00034">
    <property type="reaction ID" value="UER00017"/>
</dbReference>
<evidence type="ECO:0000256" key="12">
    <source>
        <dbReference type="HAMAP-Rule" id="MF_00418"/>
    </source>
</evidence>